<gene>
    <name evidence="1" type="ORF">ACFO6W_23925</name>
</gene>
<accession>A0ABV9L2I5</accession>
<reference evidence="2" key="1">
    <citation type="journal article" date="2019" name="Int. J. Syst. Evol. Microbiol.">
        <title>The Global Catalogue of Microorganisms (GCM) 10K type strain sequencing project: providing services to taxonomists for standard genome sequencing and annotation.</title>
        <authorList>
            <consortium name="The Broad Institute Genomics Platform"/>
            <consortium name="The Broad Institute Genome Sequencing Center for Infectious Disease"/>
            <person name="Wu L."/>
            <person name="Ma J."/>
        </authorList>
    </citation>
    <scope>NUCLEOTIDE SEQUENCE [LARGE SCALE GENOMIC DNA]</scope>
    <source>
        <strain evidence="2">CCUG 66188</strain>
    </source>
</reference>
<sequence>MSNIQQILEKEKSNDKHIRLYRIDGYWLAFERSAFNLFSVCNVDMILKIKDVREEGSSILIVIVKDGEPCLFNPHFTVLDSSENEMLIASRTICKGFAFWKDSLIPRFRKNIHPASEEDIPHMFQHLSLEMLLC</sequence>
<dbReference type="Proteomes" id="UP001596023">
    <property type="component" value="Unassembled WGS sequence"/>
</dbReference>
<evidence type="ECO:0000313" key="2">
    <source>
        <dbReference type="Proteomes" id="UP001596023"/>
    </source>
</evidence>
<evidence type="ECO:0000313" key="1">
    <source>
        <dbReference type="EMBL" id="MFC4676735.1"/>
    </source>
</evidence>
<dbReference type="EMBL" id="JBHSGN010000156">
    <property type="protein sequence ID" value="MFC4676735.1"/>
    <property type="molecule type" value="Genomic_DNA"/>
</dbReference>
<proteinExistence type="predicted"/>
<name>A0ABV9L2I5_9BACT</name>
<comment type="caution">
    <text evidence="1">The sequence shown here is derived from an EMBL/GenBank/DDBJ whole genome shotgun (WGS) entry which is preliminary data.</text>
</comment>
<dbReference type="RefSeq" id="WP_380001253.1">
    <property type="nucleotide sequence ID" value="NZ_JBHSGN010000156.1"/>
</dbReference>
<keyword evidence="2" id="KW-1185">Reference proteome</keyword>
<protein>
    <submittedName>
        <fullName evidence="1">Uncharacterized protein</fullName>
    </submittedName>
</protein>
<organism evidence="1 2">
    <name type="scientific">Dysgonomonas termitidis</name>
    <dbReference type="NCBI Taxonomy" id="1516126"/>
    <lineage>
        <taxon>Bacteria</taxon>
        <taxon>Pseudomonadati</taxon>
        <taxon>Bacteroidota</taxon>
        <taxon>Bacteroidia</taxon>
        <taxon>Bacteroidales</taxon>
        <taxon>Dysgonomonadaceae</taxon>
        <taxon>Dysgonomonas</taxon>
    </lineage>
</organism>